<dbReference type="InterPro" id="IPR001969">
    <property type="entry name" value="Aspartic_peptidase_AS"/>
</dbReference>
<dbReference type="Proteomes" id="UP000694240">
    <property type="component" value="Chromosome 1"/>
</dbReference>
<dbReference type="GO" id="GO:0008270">
    <property type="term" value="F:zinc ion binding"/>
    <property type="evidence" value="ECO:0007669"/>
    <property type="project" value="UniProtKB-KW"/>
</dbReference>
<dbReference type="InterPro" id="IPR025724">
    <property type="entry name" value="GAG-pre-integrase_dom"/>
</dbReference>
<dbReference type="InterPro" id="IPR050951">
    <property type="entry name" value="Retrovirus_Pol_polyprotein"/>
</dbReference>
<dbReference type="Pfam" id="PF00078">
    <property type="entry name" value="RVT_1"/>
    <property type="match status" value="1"/>
</dbReference>
<dbReference type="InterPro" id="IPR000477">
    <property type="entry name" value="RT_dom"/>
</dbReference>
<evidence type="ECO:0000256" key="12">
    <source>
        <dbReference type="ARBA" id="ARBA00022932"/>
    </source>
</evidence>
<dbReference type="FunFam" id="3.30.70.270:FF:000020">
    <property type="entry name" value="Transposon Tf2-6 polyprotein-like Protein"/>
    <property type="match status" value="1"/>
</dbReference>
<dbReference type="PANTHER" id="PTHR37984:SF5">
    <property type="entry name" value="PROTEIN NYNRIN-LIKE"/>
    <property type="match status" value="1"/>
</dbReference>
<accession>A0A8T2GMV6</accession>
<evidence type="ECO:0000313" key="18">
    <source>
        <dbReference type="Proteomes" id="UP000694240"/>
    </source>
</evidence>
<dbReference type="CDD" id="cd01647">
    <property type="entry name" value="RT_LTR"/>
    <property type="match status" value="1"/>
</dbReference>
<keyword evidence="15" id="KW-0862">Zinc</keyword>
<dbReference type="PROSITE" id="PS00141">
    <property type="entry name" value="ASP_PROTEASE"/>
    <property type="match status" value="1"/>
</dbReference>
<dbReference type="InterPro" id="IPR057670">
    <property type="entry name" value="SH3_retrovirus"/>
</dbReference>
<evidence type="ECO:0000256" key="13">
    <source>
        <dbReference type="ARBA" id="ARBA00023125"/>
    </source>
</evidence>
<keyword evidence="9" id="KW-0460">Magnesium</keyword>
<dbReference type="Pfam" id="PF03732">
    <property type="entry name" value="Retrotrans_gag"/>
    <property type="match status" value="1"/>
</dbReference>
<dbReference type="InterPro" id="IPR056924">
    <property type="entry name" value="SH3_Tf2-1"/>
</dbReference>
<dbReference type="Pfam" id="PF13976">
    <property type="entry name" value="gag_pre-integrs"/>
    <property type="match status" value="1"/>
</dbReference>
<keyword evidence="8" id="KW-0378">Hydrolase</keyword>
<reference evidence="17 18" key="1">
    <citation type="submission" date="2020-12" db="EMBL/GenBank/DDBJ databases">
        <title>Concerted genomic and epigenomic changes stabilize Arabidopsis allopolyploids.</title>
        <authorList>
            <person name="Chen Z."/>
        </authorList>
    </citation>
    <scope>NUCLEOTIDE SEQUENCE [LARGE SCALE GENOMIC DNA]</scope>
    <source>
        <strain evidence="17">Allo738</strain>
        <tissue evidence="17">Leaf</tissue>
    </source>
</reference>
<evidence type="ECO:0000256" key="7">
    <source>
        <dbReference type="ARBA" id="ARBA00022759"/>
    </source>
</evidence>
<feature type="domain" description="CCHC-type" evidence="16">
    <location>
        <begin position="1390"/>
        <end position="1403"/>
    </location>
</feature>
<evidence type="ECO:0000259" key="16">
    <source>
        <dbReference type="PROSITE" id="PS50158"/>
    </source>
</evidence>
<keyword evidence="13" id="KW-0238">DNA-binding</keyword>
<keyword evidence="10" id="KW-0229">DNA integration</keyword>
<dbReference type="Pfam" id="PF24626">
    <property type="entry name" value="SH3_Tf2-1"/>
    <property type="match status" value="1"/>
</dbReference>
<dbReference type="Pfam" id="PF14223">
    <property type="entry name" value="Retrotran_gag_2"/>
    <property type="match status" value="1"/>
</dbReference>
<dbReference type="GO" id="GO:0003677">
    <property type="term" value="F:DNA binding"/>
    <property type="evidence" value="ECO:0007669"/>
    <property type="project" value="UniProtKB-KW"/>
</dbReference>
<evidence type="ECO:0000256" key="14">
    <source>
        <dbReference type="ARBA" id="ARBA00023172"/>
    </source>
</evidence>
<dbReference type="PANTHER" id="PTHR37984">
    <property type="entry name" value="PROTEIN CBG26694"/>
    <property type="match status" value="1"/>
</dbReference>
<keyword evidence="12" id="KW-0239">DNA-directed DNA polymerase</keyword>
<evidence type="ECO:0000256" key="10">
    <source>
        <dbReference type="ARBA" id="ARBA00022908"/>
    </source>
</evidence>
<evidence type="ECO:0000256" key="2">
    <source>
        <dbReference type="ARBA" id="ARBA00022679"/>
    </source>
</evidence>
<name>A0A8T2GMV6_9BRAS</name>
<dbReference type="InterPro" id="IPR041588">
    <property type="entry name" value="Integrase_H2C2"/>
</dbReference>
<dbReference type="GO" id="GO:0003887">
    <property type="term" value="F:DNA-directed DNA polymerase activity"/>
    <property type="evidence" value="ECO:0007669"/>
    <property type="project" value="UniProtKB-KW"/>
</dbReference>
<dbReference type="CDD" id="cd09274">
    <property type="entry name" value="RNase_HI_RT_Ty3"/>
    <property type="match status" value="1"/>
</dbReference>
<keyword evidence="3" id="KW-0548">Nucleotidyltransferase</keyword>
<proteinExistence type="predicted"/>
<dbReference type="Pfam" id="PF25597">
    <property type="entry name" value="SH3_retrovirus"/>
    <property type="match status" value="1"/>
</dbReference>
<gene>
    <name evidence="17" type="ORF">ISN45_At01g037490</name>
</gene>
<dbReference type="GO" id="GO:0003964">
    <property type="term" value="F:RNA-directed DNA polymerase activity"/>
    <property type="evidence" value="ECO:0007669"/>
    <property type="project" value="UniProtKB-KW"/>
</dbReference>
<keyword evidence="2" id="KW-0808">Transferase</keyword>
<evidence type="ECO:0000313" key="17">
    <source>
        <dbReference type="EMBL" id="KAG7648675.1"/>
    </source>
</evidence>
<evidence type="ECO:0000256" key="8">
    <source>
        <dbReference type="ARBA" id="ARBA00022801"/>
    </source>
</evidence>
<evidence type="ECO:0000256" key="9">
    <source>
        <dbReference type="ARBA" id="ARBA00022842"/>
    </source>
</evidence>
<keyword evidence="1" id="KW-0645">Protease</keyword>
<dbReference type="GO" id="GO:0006310">
    <property type="term" value="P:DNA recombination"/>
    <property type="evidence" value="ECO:0007669"/>
    <property type="project" value="UniProtKB-KW"/>
</dbReference>
<evidence type="ECO:0000256" key="3">
    <source>
        <dbReference type="ARBA" id="ARBA00022695"/>
    </source>
</evidence>
<comment type="caution">
    <text evidence="17">The sequence shown here is derived from an EMBL/GenBank/DDBJ whole genome shotgun (WGS) entry which is preliminary data.</text>
</comment>
<dbReference type="Pfam" id="PF17921">
    <property type="entry name" value="Integrase_H2C2"/>
    <property type="match status" value="1"/>
</dbReference>
<evidence type="ECO:0000256" key="1">
    <source>
        <dbReference type="ARBA" id="ARBA00022670"/>
    </source>
</evidence>
<dbReference type="InterPro" id="IPR005162">
    <property type="entry name" value="Retrotrans_gag_dom"/>
</dbReference>
<sequence>MSYDVSILRIDYGVFTGVRGRGCGRSRGRGRVLEGDCLGADIAGAAVVGVGGAGVGVGVHAVGAEDPGVLGAAAGGAQVPEVGLAGLLRQLLERLPGVVPVQATVAPRVAEVQQRATVAEEIPSYLRMMEQLKRIGTGAFSRREAHLWWRSVTARRRQADMSWADFVVKFNAKYFPQEALDCMEARFLELTQGERSVQEYDREFNRLLVYAGRGMEDDQAQMKRFLRGLRPDLRVRCRVPQYATKAALVETIAEVEEDLQRQVVAVSPAGGRAGYFSCGSLDHKVRDCTQRADTRECYHCRERGYLRPNCPKLQLMAVVVVQLAGYTTREIGGLSNKAITGFLAHEVCVRTLVGGVEAHVLFDSGASHCFITPESVSRGNIRGDPSEQFGSVKGSRCSRSDYQPCRVVSFYSGRVSFDCHRGRVSFERPEGRLVYQGVRLTSGSLVISAVKAEKMIEKGCEAYLVTISMLESVGQVAGQRRCLSTLQDGSGRDGRAEEAARGFIGYSLPRIYELLDQLRGATCFSKIDLTSGYHQIPIAEADIRKTAFRTRYGHFEFVVMSFGLTNAPAAFMRLMNSVFQEFLDEFVIIFIEDILVYSKSHEENEVHLRRVMEKLREQKLLAKLSKCSFLQKEMGFLSHIVSEEGVSVDVEKIEAIRDWPRPTNATEIRSFLGLAGYYRRFVKGFASMAQPMTKLTRKDIPFVRSPECEEGFVSLKEMLTSTPVLALPEHGEPYMVYTNVSRVGLGCVLMQRGKVIAYASRQLRKHEGNYPTHDLEMAAVIFAMKIWRSYLYGGKVQVFTDHKSLKYIFTQPELNLRQRRWMELVVDYDLEIAYHPSKANVVADALSRKRVGAAPGQSLEALVSEIGALRLCAVAREPLGLEAVDRADILSRVRLAQEKDEGLIAASKAEGSEYQFAANVTILVHGRVCVPKDEELRREILSEAHASMFSIHPQATKMYRDLKRYYQWVGMKRDVANWVAKCNVCQLVMAEHQVPGGLLQSLPIPEWKWDFITMDFLVGLPVSWTKDAIWVIVDRLTKSAHFLAIRKTDGAAVLAKKYAEMGTKVQMSTAYHPQTDGQSERTIQTLEDMLRMMAPFEALYGRPCRTKLCWTQEVQDRQRSYADKRRRELEFDVRERVYLKMAMLRGPNRSISETKLSPRYMGPFRIVERVGPVAYMLELKDVMRAFHKVFHVSMLRKCLHKEDEVLAKIPEDLQPNMTLEARPVRVLERRIKELRGKKIPLIKILWDCDGVTEETWEPEARMKARMQDSKTLEENVDEFQKMISDLNNLQIPVPDDVQAVQAILILSALPDSCDMLKETLKYGREGIKLDDVISAAISKELELRDSSSGSRPVREGLYVRGKTQARGSENYQSGKGEMNGFKSIEGKKVCWICGKEGHFKRQCYKLLEKNNGNGAGETTLVKDDAQDLVGLLASEVNLGDHGEWIIDTECSFHMTPRKEYHIDFEAKSGQVRMPNNSFSEVKVSGEIDRTQLWHSRMGHIGQHAMEMLSKKGCFGNDRISKIKFCEDCVVGKTHRTSFGTAQHVTKEKLDYVHSDLWGSLNVPYSLTSTSVYLINRSPSSAVENKIPEELWTSVIPSLEGLRRFGCIVYVHSREGKLDPRAKKGVFVGYPSGVKGFRVWLIDEENVL</sequence>
<dbReference type="InterPro" id="IPR041373">
    <property type="entry name" value="RT_RNaseH"/>
</dbReference>
<evidence type="ECO:0000256" key="4">
    <source>
        <dbReference type="ARBA" id="ARBA00022722"/>
    </source>
</evidence>
<dbReference type="GO" id="GO:0015074">
    <property type="term" value="P:DNA integration"/>
    <property type="evidence" value="ECO:0007669"/>
    <property type="project" value="UniProtKB-KW"/>
</dbReference>
<dbReference type="Pfam" id="PF00098">
    <property type="entry name" value="zf-CCHC"/>
    <property type="match status" value="1"/>
</dbReference>
<dbReference type="InterPro" id="IPR001878">
    <property type="entry name" value="Znf_CCHC"/>
</dbReference>
<keyword evidence="11" id="KW-0695">RNA-directed DNA polymerase</keyword>
<keyword evidence="14" id="KW-0233">DNA recombination</keyword>
<dbReference type="FunFam" id="3.10.10.10:FF:000007">
    <property type="entry name" value="Retrovirus-related Pol polyprotein from transposon 17.6-like Protein"/>
    <property type="match status" value="1"/>
</dbReference>
<evidence type="ECO:0000256" key="11">
    <source>
        <dbReference type="ARBA" id="ARBA00022918"/>
    </source>
</evidence>
<keyword evidence="4" id="KW-0540">Nuclease</keyword>
<dbReference type="GO" id="GO:0004519">
    <property type="term" value="F:endonuclease activity"/>
    <property type="evidence" value="ECO:0007669"/>
    <property type="project" value="UniProtKB-KW"/>
</dbReference>
<dbReference type="PROSITE" id="PS50158">
    <property type="entry name" value="ZF_CCHC"/>
    <property type="match status" value="1"/>
</dbReference>
<dbReference type="GO" id="GO:0006508">
    <property type="term" value="P:proteolysis"/>
    <property type="evidence" value="ECO:0007669"/>
    <property type="project" value="UniProtKB-KW"/>
</dbReference>
<keyword evidence="6" id="KW-0064">Aspartyl protease</keyword>
<dbReference type="SMART" id="SM00343">
    <property type="entry name" value="ZnF_C2HC"/>
    <property type="match status" value="3"/>
</dbReference>
<keyword evidence="5" id="KW-0479">Metal-binding</keyword>
<keyword evidence="18" id="KW-1185">Reference proteome</keyword>
<dbReference type="Pfam" id="PF17917">
    <property type="entry name" value="RT_RNaseH"/>
    <property type="match status" value="1"/>
</dbReference>
<evidence type="ECO:0000256" key="6">
    <source>
        <dbReference type="ARBA" id="ARBA00022750"/>
    </source>
</evidence>
<evidence type="ECO:0000256" key="5">
    <source>
        <dbReference type="ARBA" id="ARBA00022723"/>
    </source>
</evidence>
<protein>
    <submittedName>
        <fullName evidence="17">GAG-pre-integrase domain</fullName>
    </submittedName>
</protein>
<organism evidence="17 18">
    <name type="scientific">Arabidopsis thaliana x Arabidopsis arenosa</name>
    <dbReference type="NCBI Taxonomy" id="1240361"/>
    <lineage>
        <taxon>Eukaryota</taxon>
        <taxon>Viridiplantae</taxon>
        <taxon>Streptophyta</taxon>
        <taxon>Embryophyta</taxon>
        <taxon>Tracheophyta</taxon>
        <taxon>Spermatophyta</taxon>
        <taxon>Magnoliopsida</taxon>
        <taxon>eudicotyledons</taxon>
        <taxon>Gunneridae</taxon>
        <taxon>Pentapetalae</taxon>
        <taxon>rosids</taxon>
        <taxon>malvids</taxon>
        <taxon>Brassicales</taxon>
        <taxon>Brassicaceae</taxon>
        <taxon>Camelineae</taxon>
        <taxon>Arabidopsis</taxon>
    </lineage>
</organism>
<keyword evidence="15" id="KW-0863">Zinc-finger</keyword>
<keyword evidence="7" id="KW-0255">Endonuclease</keyword>
<evidence type="ECO:0000256" key="15">
    <source>
        <dbReference type="PROSITE-ProRule" id="PRU00047"/>
    </source>
</evidence>
<dbReference type="GO" id="GO:0004190">
    <property type="term" value="F:aspartic-type endopeptidase activity"/>
    <property type="evidence" value="ECO:0007669"/>
    <property type="project" value="UniProtKB-KW"/>
</dbReference>
<dbReference type="EMBL" id="JAEFBK010000001">
    <property type="protein sequence ID" value="KAG7648675.1"/>
    <property type="molecule type" value="Genomic_DNA"/>
</dbReference>